<dbReference type="Proteomes" id="UP000001968">
    <property type="component" value="Chromosome"/>
</dbReference>
<keyword evidence="3" id="KW-1185">Reference proteome</keyword>
<dbReference type="GO" id="GO:0051536">
    <property type="term" value="F:iron-sulfur cluster binding"/>
    <property type="evidence" value="ECO:0007669"/>
    <property type="project" value="InterPro"/>
</dbReference>
<accession>Q0AZU6</accession>
<protein>
    <recommendedName>
        <fullName evidence="1">2Fe-2S ferredoxin-type domain-containing protein</fullName>
    </recommendedName>
</protein>
<reference evidence="3" key="1">
    <citation type="journal article" date="2010" name="Environ. Microbiol.">
        <title>The genome of Syntrophomonas wolfei: new insights into syntrophic metabolism and biohydrogen production.</title>
        <authorList>
            <person name="Sieber J.R."/>
            <person name="Sims D.R."/>
            <person name="Han C."/>
            <person name="Kim E."/>
            <person name="Lykidis A."/>
            <person name="Lapidus A.L."/>
            <person name="McDonnald E."/>
            <person name="Rohlin L."/>
            <person name="Culley D.E."/>
            <person name="Gunsalus R."/>
            <person name="McInerney M.J."/>
        </authorList>
    </citation>
    <scope>NUCLEOTIDE SEQUENCE [LARGE SCALE GENOMIC DNA]</scope>
    <source>
        <strain evidence="3">DSM 2245B / Goettingen</strain>
    </source>
</reference>
<dbReference type="KEGG" id="swo:Swol_0420"/>
<evidence type="ECO:0000313" key="3">
    <source>
        <dbReference type="Proteomes" id="UP000001968"/>
    </source>
</evidence>
<dbReference type="Pfam" id="PF17651">
    <property type="entry name" value="Raco_middle"/>
    <property type="match status" value="1"/>
</dbReference>
<proteinExistence type="predicted"/>
<dbReference type="eggNOG" id="COG3894">
    <property type="taxonomic scope" value="Bacteria"/>
</dbReference>
<organism evidence="2 3">
    <name type="scientific">Syntrophomonas wolfei subsp. wolfei (strain DSM 2245B / Goettingen)</name>
    <dbReference type="NCBI Taxonomy" id="335541"/>
    <lineage>
        <taxon>Bacteria</taxon>
        <taxon>Bacillati</taxon>
        <taxon>Bacillota</taxon>
        <taxon>Clostridia</taxon>
        <taxon>Eubacteriales</taxon>
        <taxon>Syntrophomonadaceae</taxon>
        <taxon>Syntrophomonas</taxon>
    </lineage>
</organism>
<dbReference type="InterPro" id="IPR001041">
    <property type="entry name" value="2Fe-2S_ferredoxin-type"/>
</dbReference>
<dbReference type="SUPFAM" id="SSF54292">
    <property type="entry name" value="2Fe-2S ferredoxin-like"/>
    <property type="match status" value="1"/>
</dbReference>
<evidence type="ECO:0000259" key="1">
    <source>
        <dbReference type="PROSITE" id="PS51085"/>
    </source>
</evidence>
<dbReference type="PROSITE" id="PS51085">
    <property type="entry name" value="2FE2S_FER_2"/>
    <property type="match status" value="1"/>
</dbReference>
<dbReference type="CDD" id="cd00207">
    <property type="entry name" value="fer2"/>
    <property type="match status" value="1"/>
</dbReference>
<dbReference type="Gene3D" id="3.30.420.480">
    <property type="entry name" value="Domain of unknown function (DUF4445)"/>
    <property type="match status" value="1"/>
</dbReference>
<dbReference type="InterPro" id="IPR027980">
    <property type="entry name" value="RACo_C"/>
</dbReference>
<dbReference type="InterPro" id="IPR041414">
    <property type="entry name" value="Raco-like_middle"/>
</dbReference>
<dbReference type="PANTHER" id="PTHR42895">
    <property type="entry name" value="IRON-SULFUR CLUSTER-BINDING PROTEIN-RELATED"/>
    <property type="match status" value="1"/>
</dbReference>
<dbReference type="AlphaFoldDB" id="Q0AZU6"/>
<feature type="domain" description="2Fe-2S ferredoxin-type" evidence="1">
    <location>
        <begin position="1"/>
        <end position="99"/>
    </location>
</feature>
<dbReference type="HOGENOM" id="CLU_019091_0_0_9"/>
<dbReference type="OrthoDB" id="9810588at2"/>
<dbReference type="eggNOG" id="COG0633">
    <property type="taxonomic scope" value="Bacteria"/>
</dbReference>
<dbReference type="STRING" id="335541.Swol_0420"/>
<dbReference type="Pfam" id="PF14574">
    <property type="entry name" value="RACo_C_ter"/>
    <property type="match status" value="1"/>
</dbReference>
<sequence>MGEQHDGLSGVHVVCSSNGEIQLLMDLLDDTGIELESSCAGNGTCGKCRVLIISGECLPPGTAEMELLSPKDFKRGIRLACHCLVRGEVELSVENAAQDLRVLEKGMLTDFKIEAEISKYQLISTGNEQELSLIEQILQQLNIEQSVPDSLDILRLIAQFKPDDTTAIVVGNKLIGLEHGDTTAHCYGVAVDIGTTTVVASLHKLDDGSELAVASALNPQTQYGLDVLGRIQYAGKGSNNLDKLNGLIINCLNGLISELCRRSGIDSQYIYKITVAANTVMLHLLLGVSPVSIGRAPYHPVFRQGQVLAADNLSLMASPFASLYCLPSVSGFVGADIVAGIIASDLDGAEEIVLFLDLGTNGEIVLSRDGKLIACSTAAGPALEGMNIACGMRAARGAVEEVWIEDKSVLWRTIDNAPPLGLCGSGLIDLVAVMLECGLLNSSGRITARNKFAGVYPHNPLAGQIDDIAGKRRFWLIPSLDNCPNGIFVSQADIRQVQLAKSAIVTGIKTMMTENGLDEIHVNKVYVAGAFGTYLKPSSLIRLGFFPESWHDRITFVGNTSKAGAVMALLSSSTRCRMEETAQKVNYVELESCPGFEKMFVENMRFPGKE</sequence>
<dbReference type="Gene3D" id="3.10.20.30">
    <property type="match status" value="1"/>
</dbReference>
<dbReference type="Pfam" id="PF00111">
    <property type="entry name" value="Fer2"/>
    <property type="match status" value="1"/>
</dbReference>
<dbReference type="PANTHER" id="PTHR42895:SF2">
    <property type="entry name" value="IRON-SULFUR CLUSTER PROTEIN"/>
    <property type="match status" value="1"/>
</dbReference>
<evidence type="ECO:0000313" key="2">
    <source>
        <dbReference type="EMBL" id="ABI67758.1"/>
    </source>
</evidence>
<dbReference type="RefSeq" id="WP_011639866.1">
    <property type="nucleotide sequence ID" value="NC_008346.1"/>
</dbReference>
<dbReference type="InterPro" id="IPR036010">
    <property type="entry name" value="2Fe-2S_ferredoxin-like_sf"/>
</dbReference>
<name>Q0AZU6_SYNWW</name>
<gene>
    <name evidence="2" type="ordered locus">Swol_0420</name>
</gene>
<dbReference type="InterPro" id="IPR052911">
    <property type="entry name" value="Corrinoid_activation_enz"/>
</dbReference>
<dbReference type="EMBL" id="CP000448">
    <property type="protein sequence ID" value="ABI67758.1"/>
    <property type="molecule type" value="Genomic_DNA"/>
</dbReference>
<dbReference type="InterPro" id="IPR042259">
    <property type="entry name" value="Raco-like_middle_sf"/>
</dbReference>
<dbReference type="InterPro" id="IPR012675">
    <property type="entry name" value="Beta-grasp_dom_sf"/>
</dbReference>